<name>A0A6A7WBM5_9BACT</name>
<evidence type="ECO:0000313" key="2">
    <source>
        <dbReference type="Proteomes" id="UP000384372"/>
    </source>
</evidence>
<dbReference type="EMBL" id="VZAD01000061">
    <property type="protein sequence ID" value="MQP11850.1"/>
    <property type="molecule type" value="Genomic_DNA"/>
</dbReference>
<comment type="caution">
    <text evidence="1">The sequence shown here is derived from an EMBL/GenBank/DDBJ whole genome shotgun (WGS) entry which is preliminary data.</text>
</comment>
<dbReference type="RefSeq" id="WP_158463527.1">
    <property type="nucleotide sequence ID" value="NZ_VZAD01000061.1"/>
</dbReference>
<sequence>MFRGFCAFVCDDCGHRFKGMDCEWMATAYTAPVKCPKCGGWHTYPPGFLGLNKYVYRRIWKNREKK</sequence>
<accession>A0A6A7WBM5</accession>
<reference evidence="1 2" key="1">
    <citation type="submission" date="2019-09" db="EMBL/GenBank/DDBJ databases">
        <title>Distinct polysaccharide growth profiles of human intestinal Prevotella copri isolates.</title>
        <authorList>
            <person name="Fehlner-Peach H."/>
            <person name="Magnabosco C."/>
            <person name="Raghavan V."/>
            <person name="Scher J.U."/>
            <person name="Tett A."/>
            <person name="Cox L.M."/>
            <person name="Gottsegen C."/>
            <person name="Watters A."/>
            <person name="Wiltshire- Gordon J.D."/>
            <person name="Segata N."/>
            <person name="Bonneau R."/>
            <person name="Littman D.R."/>
        </authorList>
    </citation>
    <scope>NUCLEOTIDE SEQUENCE [LARGE SCALE GENOMIC DNA]</scope>
    <source>
        <strain evidence="2">iAQ1173</strain>
    </source>
</reference>
<keyword evidence="2" id="KW-1185">Reference proteome</keyword>
<proteinExistence type="predicted"/>
<gene>
    <name evidence="1" type="ORF">F7D20_07755</name>
</gene>
<evidence type="ECO:0000313" key="1">
    <source>
        <dbReference type="EMBL" id="MQP11850.1"/>
    </source>
</evidence>
<dbReference type="OrthoDB" id="1048968at2"/>
<organism evidence="1 2">
    <name type="scientific">Segatella copri</name>
    <dbReference type="NCBI Taxonomy" id="165179"/>
    <lineage>
        <taxon>Bacteria</taxon>
        <taxon>Pseudomonadati</taxon>
        <taxon>Bacteroidota</taxon>
        <taxon>Bacteroidia</taxon>
        <taxon>Bacteroidales</taxon>
        <taxon>Prevotellaceae</taxon>
        <taxon>Segatella</taxon>
    </lineage>
</organism>
<protein>
    <submittedName>
        <fullName evidence="1">Uncharacterized protein</fullName>
    </submittedName>
</protein>
<dbReference type="AlphaFoldDB" id="A0A6A7WBM5"/>
<dbReference type="Proteomes" id="UP000384372">
    <property type="component" value="Unassembled WGS sequence"/>
</dbReference>